<dbReference type="Gene3D" id="3.40.50.720">
    <property type="entry name" value="NAD(P)-binding Rossmann-like Domain"/>
    <property type="match status" value="4"/>
</dbReference>
<accession>A0A2K6JYQ1</accession>
<name>A0A2K6JYQ1_RHIBE</name>
<dbReference type="SMART" id="SM01002">
    <property type="entry name" value="AlaDh_PNT_C"/>
    <property type="match status" value="1"/>
</dbReference>
<evidence type="ECO:0000256" key="1">
    <source>
        <dbReference type="ARBA" id="ARBA00004682"/>
    </source>
</evidence>
<dbReference type="Ensembl" id="ENSRBIT00000021231.1">
    <property type="protein sequence ID" value="ENSRBIP00000004139.1"/>
    <property type="gene ID" value="ENSRBIG00000019142.1"/>
</dbReference>
<dbReference type="Pfam" id="PF16653">
    <property type="entry name" value="Sacchrp_dh_C"/>
    <property type="match status" value="1"/>
</dbReference>
<reference evidence="9" key="2">
    <citation type="submission" date="2025-08" db="UniProtKB">
        <authorList>
            <consortium name="Ensembl"/>
        </authorList>
    </citation>
    <scope>IDENTIFICATION</scope>
</reference>
<reference evidence="9" key="3">
    <citation type="submission" date="2025-09" db="UniProtKB">
        <authorList>
            <consortium name="Ensembl"/>
        </authorList>
    </citation>
    <scope>IDENTIFICATION</scope>
</reference>
<keyword evidence="4" id="KW-0560">Oxidoreductase</keyword>
<dbReference type="GO" id="GO:0019878">
    <property type="term" value="P:lysine biosynthetic process via aminoadipic acid"/>
    <property type="evidence" value="ECO:0007669"/>
    <property type="project" value="TreeGrafter"/>
</dbReference>
<dbReference type="SUPFAM" id="SSF55347">
    <property type="entry name" value="Glyceraldehyde-3-phosphate dehydrogenase-like, C-terminal domain"/>
    <property type="match status" value="1"/>
</dbReference>
<organism evidence="9 10">
    <name type="scientific">Rhinopithecus bieti</name>
    <name type="common">Black snub-nosed monkey</name>
    <name type="synonym">Pygathrix bieti</name>
    <dbReference type="NCBI Taxonomy" id="61621"/>
    <lineage>
        <taxon>Eukaryota</taxon>
        <taxon>Metazoa</taxon>
        <taxon>Chordata</taxon>
        <taxon>Craniata</taxon>
        <taxon>Vertebrata</taxon>
        <taxon>Euteleostomi</taxon>
        <taxon>Mammalia</taxon>
        <taxon>Eutheria</taxon>
        <taxon>Euarchontoglires</taxon>
        <taxon>Primates</taxon>
        <taxon>Haplorrhini</taxon>
        <taxon>Catarrhini</taxon>
        <taxon>Cercopithecidae</taxon>
        <taxon>Colobinae</taxon>
        <taxon>Rhinopithecus</taxon>
    </lineage>
</organism>
<gene>
    <name evidence="9" type="primary">AASS</name>
</gene>
<comment type="pathway">
    <text evidence="2">Amino-acid degradation; L-lysine degradation via saccharopine pathway; glutaryl-CoA from L-lysine: step 2/6.</text>
</comment>
<dbReference type="FunFam" id="3.40.50.720:FF:000087">
    <property type="entry name" value="alpha-aminoadipic semialdehyde synthase, mitochondrial"/>
    <property type="match status" value="1"/>
</dbReference>
<dbReference type="InterPro" id="IPR051168">
    <property type="entry name" value="AASS"/>
</dbReference>
<dbReference type="GeneTree" id="ENSGT00390000013249"/>
<comment type="similarity">
    <text evidence="3">In the N-terminal section; belongs to the AlaDH/PNT family.</text>
</comment>
<feature type="domain" description="Alanine dehydrogenase/pyridine nucleotide transhydrogenase NAD(H)-binding" evidence="7">
    <location>
        <begin position="197"/>
        <end position="399"/>
    </location>
</feature>
<evidence type="ECO:0000313" key="10">
    <source>
        <dbReference type="Proteomes" id="UP000233180"/>
    </source>
</evidence>
<evidence type="ECO:0000256" key="2">
    <source>
        <dbReference type="ARBA" id="ARBA00004720"/>
    </source>
</evidence>
<evidence type="ECO:0000256" key="6">
    <source>
        <dbReference type="ARBA" id="ARBA00025744"/>
    </source>
</evidence>
<dbReference type="SMART" id="SM01003">
    <property type="entry name" value="AlaDh_PNT_N"/>
    <property type="match status" value="1"/>
</dbReference>
<dbReference type="PANTHER" id="PTHR11133:SF22">
    <property type="entry name" value="ALPHA-AMINOADIPIC SEMIALDEHYDE SYNTHASE, MITOCHONDRIAL"/>
    <property type="match status" value="1"/>
</dbReference>
<dbReference type="Pfam" id="PF05222">
    <property type="entry name" value="AlaDh_PNT_N"/>
    <property type="match status" value="1"/>
</dbReference>
<dbReference type="InterPro" id="IPR007886">
    <property type="entry name" value="AlaDH/PNT_N"/>
</dbReference>
<dbReference type="UniPathway" id="UPA00868">
    <property type="reaction ID" value="UER00835"/>
</dbReference>
<dbReference type="InterPro" id="IPR005097">
    <property type="entry name" value="Sacchrp_dh_NADP-bd"/>
</dbReference>
<reference evidence="9 10" key="1">
    <citation type="submission" date="2016-06" db="EMBL/GenBank/DDBJ databases">
        <title>Genome of Rhinopithecus bieti.</title>
        <authorList>
            <person name="Wu"/>
            <person name="C.-I. and Zhang"/>
            <person name="Y."/>
        </authorList>
    </citation>
    <scope>NUCLEOTIDE SEQUENCE</scope>
</reference>
<dbReference type="PANTHER" id="PTHR11133">
    <property type="entry name" value="SACCHAROPINE DEHYDROGENASE"/>
    <property type="match status" value="1"/>
</dbReference>
<feature type="domain" description="Alanine dehydrogenase/pyridine nucleotide transhydrogenase N-terminal" evidence="8">
    <location>
        <begin position="27"/>
        <end position="157"/>
    </location>
</feature>
<evidence type="ECO:0000259" key="8">
    <source>
        <dbReference type="SMART" id="SM01003"/>
    </source>
</evidence>
<dbReference type="SUPFAM" id="SSF52283">
    <property type="entry name" value="Formate/glycerate dehydrogenase catalytic domain-like"/>
    <property type="match status" value="1"/>
</dbReference>
<dbReference type="GO" id="GO:0005739">
    <property type="term" value="C:mitochondrion"/>
    <property type="evidence" value="ECO:0007669"/>
    <property type="project" value="Ensembl"/>
</dbReference>
<dbReference type="GO" id="GO:0033512">
    <property type="term" value="P:L-lysine catabolic process to acetyl-CoA via saccharopine"/>
    <property type="evidence" value="ECO:0007669"/>
    <property type="project" value="UniProtKB-UniPathway"/>
</dbReference>
<dbReference type="Gene3D" id="3.30.360.10">
    <property type="entry name" value="Dihydrodipicolinate Reductase, domain 2"/>
    <property type="match status" value="1"/>
</dbReference>
<dbReference type="InterPro" id="IPR036291">
    <property type="entry name" value="NAD(P)-bd_dom_sf"/>
</dbReference>
<dbReference type="CDD" id="cd12189">
    <property type="entry name" value="LKR_SDH_like"/>
    <property type="match status" value="1"/>
</dbReference>
<evidence type="ECO:0000256" key="3">
    <source>
        <dbReference type="ARBA" id="ARBA00005624"/>
    </source>
</evidence>
<dbReference type="Proteomes" id="UP000233180">
    <property type="component" value="Unassembled WGS sequence"/>
</dbReference>
<proteinExistence type="inferred from homology"/>
<dbReference type="SUPFAM" id="SSF51735">
    <property type="entry name" value="NAD(P)-binding Rossmann-fold domains"/>
    <property type="match status" value="1"/>
</dbReference>
<protein>
    <submittedName>
        <fullName evidence="9">Aminoadipate-semialdehyde synthase</fullName>
    </submittedName>
</protein>
<dbReference type="Pfam" id="PF03435">
    <property type="entry name" value="Sacchrp_dh_NADP"/>
    <property type="match status" value="1"/>
</dbReference>
<evidence type="ECO:0000256" key="4">
    <source>
        <dbReference type="ARBA" id="ARBA00023002"/>
    </source>
</evidence>
<dbReference type="InterPro" id="IPR007698">
    <property type="entry name" value="AlaDH/PNT_NAD(H)-bd"/>
</dbReference>
<dbReference type="InterPro" id="IPR032095">
    <property type="entry name" value="Sacchrp_dh-like_C"/>
</dbReference>
<sequence length="890" mass="98524">MLRVYRTGLGRLEVSLSKGLHHKAVLAVRREDVNAWERRAPLAPKHIKGITNLGYKVLIQPSNRRAIHDKDYVKAGGILQEDISEACLILGVKRPLEEKLMSRKTYAFFSHTIKAQEANMGLLDEILKQEIRLIDYEKMVDHRGVRVVAFGQWAGVAGMINILHGMGLRLLALGHHTPFMHIGMAHNYRNSSQAVQAVRDAGYEISLGLMPKSIGPLTFVFTGTGNVSKGAQAIFNELPCEYVEPHELKEVSQTGDLRKVYGTVLSRHHHLVRKTDGVYDPAEYDKHPERYISRFNTDIAPYTTCLINGIYWEQNTPRLLTRQDAQSLLAPGKFSAAGVEGCPSLPHKLVAICDISADTGGSIEFMTECTTIERPFCMYDADQHIIHDSVEGSGILMCSIDNLPAQLPIEATECFGDMLYPYVEEMILSDATQPLESQNFSPVVRDAVITSNGTLPDKYKYIQTLRESRECAQSLSMGTRKVLVLGSGYVSEPVLEYLSRDDIKIYFILTYLKIMDICKQEEKLGFLVAKQDLVISLLPYVLHPLVAKACITNKVNMVTASYITPALKELEKSVEDAGITIVGELGLDPGLDHMLAMETIDKAKEVGATVSPIYAQRRTLKCLTSCVQNQSMSYNIVVNVAGGISFLDVVTSMDFFPGLNLEGYPNRDSTKYAEIYGISSAHTLLRGTLRYKGYMKALNGFVKLGLINREALPAFRPEANFLTWKQLLCDLVGISPSSEHDVLKEAVLKKLGGDNTQLEAVEWLGLLGDEEVPQAESIVDALSKHLVMKLSYGPEEKDMIVMRDSFGIRHPSGHLENKTIDLVAYGDINGFSAMAKTVGLPTAMAAKMLLDGEIGAKGLMGPFSKEIYGPILERIKAEGIIYTTQSTIKP</sequence>
<dbReference type="GO" id="GO:0047130">
    <property type="term" value="F:saccharopine dehydrogenase (NADP+, L-lysine-forming) activity"/>
    <property type="evidence" value="ECO:0007669"/>
    <property type="project" value="Ensembl"/>
</dbReference>
<keyword evidence="10" id="KW-1185">Reference proteome</keyword>
<dbReference type="GO" id="GO:0047131">
    <property type="term" value="F:saccharopine dehydrogenase (NAD+, L-glutamate-forming) activity"/>
    <property type="evidence" value="ECO:0007669"/>
    <property type="project" value="Ensembl"/>
</dbReference>
<dbReference type="AlphaFoldDB" id="A0A2K6JYQ1"/>
<comment type="similarity">
    <text evidence="6">In the C-terminal section; belongs to the saccharopine dehydrogenase family.</text>
</comment>
<dbReference type="STRING" id="61621.ENSRBIP00000004139"/>
<evidence type="ECO:0000256" key="5">
    <source>
        <dbReference type="ARBA" id="ARBA00023268"/>
    </source>
</evidence>
<evidence type="ECO:0000259" key="7">
    <source>
        <dbReference type="SMART" id="SM01002"/>
    </source>
</evidence>
<comment type="pathway">
    <text evidence="1">Amino-acid degradation; L-lysine degradation via saccharopine pathway; glutaryl-CoA from L-lysine: step 1/6.</text>
</comment>
<evidence type="ECO:0000313" key="9">
    <source>
        <dbReference type="Ensembl" id="ENSRBIP00000004139.1"/>
    </source>
</evidence>
<keyword evidence="5" id="KW-0511">Multifunctional enzyme</keyword>